<organism evidence="1 2">
    <name type="scientific">Synaphobranchus kaupii</name>
    <name type="common">Kaup's arrowtooth eel</name>
    <dbReference type="NCBI Taxonomy" id="118154"/>
    <lineage>
        <taxon>Eukaryota</taxon>
        <taxon>Metazoa</taxon>
        <taxon>Chordata</taxon>
        <taxon>Craniata</taxon>
        <taxon>Vertebrata</taxon>
        <taxon>Euteleostomi</taxon>
        <taxon>Actinopterygii</taxon>
        <taxon>Neopterygii</taxon>
        <taxon>Teleostei</taxon>
        <taxon>Anguilliformes</taxon>
        <taxon>Synaphobranchidae</taxon>
        <taxon>Synaphobranchus</taxon>
    </lineage>
</organism>
<sequence length="74" mass="8522">MISPKWIHRFTPGNLALLNESGPAGDWKECRIFFLKCHVVELWRRITKKCSQSITAMDWLPGRSLEVLSPPISQ</sequence>
<evidence type="ECO:0000313" key="1">
    <source>
        <dbReference type="EMBL" id="KAJ8337730.1"/>
    </source>
</evidence>
<evidence type="ECO:0000313" key="2">
    <source>
        <dbReference type="Proteomes" id="UP001152622"/>
    </source>
</evidence>
<dbReference type="AlphaFoldDB" id="A0A9Q1EFD1"/>
<proteinExistence type="predicted"/>
<name>A0A9Q1EFD1_SYNKA</name>
<reference evidence="1" key="1">
    <citation type="journal article" date="2023" name="Science">
        <title>Genome structures resolve the early diversification of teleost fishes.</title>
        <authorList>
            <person name="Parey E."/>
            <person name="Louis A."/>
            <person name="Montfort J."/>
            <person name="Bouchez O."/>
            <person name="Roques C."/>
            <person name="Iampietro C."/>
            <person name="Lluch J."/>
            <person name="Castinel A."/>
            <person name="Donnadieu C."/>
            <person name="Desvignes T."/>
            <person name="Floi Bucao C."/>
            <person name="Jouanno E."/>
            <person name="Wen M."/>
            <person name="Mejri S."/>
            <person name="Dirks R."/>
            <person name="Jansen H."/>
            <person name="Henkel C."/>
            <person name="Chen W.J."/>
            <person name="Zahm M."/>
            <person name="Cabau C."/>
            <person name="Klopp C."/>
            <person name="Thompson A.W."/>
            <person name="Robinson-Rechavi M."/>
            <person name="Braasch I."/>
            <person name="Lecointre G."/>
            <person name="Bobe J."/>
            <person name="Postlethwait J.H."/>
            <person name="Berthelot C."/>
            <person name="Roest Crollius H."/>
            <person name="Guiguen Y."/>
        </authorList>
    </citation>
    <scope>NUCLEOTIDE SEQUENCE</scope>
    <source>
        <strain evidence="1">WJC10195</strain>
    </source>
</reference>
<protein>
    <submittedName>
        <fullName evidence="1">Uncharacterized protein</fullName>
    </submittedName>
</protein>
<dbReference type="OrthoDB" id="10454364at2759"/>
<dbReference type="Proteomes" id="UP001152622">
    <property type="component" value="Chromosome 18"/>
</dbReference>
<keyword evidence="2" id="KW-1185">Reference proteome</keyword>
<gene>
    <name evidence="1" type="ORF">SKAU_G00366960</name>
</gene>
<dbReference type="EMBL" id="JAINUF010000018">
    <property type="protein sequence ID" value="KAJ8337730.1"/>
    <property type="molecule type" value="Genomic_DNA"/>
</dbReference>
<comment type="caution">
    <text evidence="1">The sequence shown here is derived from an EMBL/GenBank/DDBJ whole genome shotgun (WGS) entry which is preliminary data.</text>
</comment>
<accession>A0A9Q1EFD1</accession>